<evidence type="ECO:0000313" key="2">
    <source>
        <dbReference type="Proteomes" id="UP000828390"/>
    </source>
</evidence>
<reference evidence="1" key="2">
    <citation type="submission" date="2020-11" db="EMBL/GenBank/DDBJ databases">
        <authorList>
            <person name="McCartney M.A."/>
            <person name="Auch B."/>
            <person name="Kono T."/>
            <person name="Mallez S."/>
            <person name="Becker A."/>
            <person name="Gohl D.M."/>
            <person name="Silverstein K.A.T."/>
            <person name="Koren S."/>
            <person name="Bechman K.B."/>
            <person name="Herman A."/>
            <person name="Abrahante J.E."/>
            <person name="Garbe J."/>
        </authorList>
    </citation>
    <scope>NUCLEOTIDE SEQUENCE</scope>
    <source>
        <strain evidence="1">Duluth1</strain>
        <tissue evidence="1">Whole animal</tissue>
    </source>
</reference>
<gene>
    <name evidence="1" type="ORF">DPMN_136538</name>
</gene>
<organism evidence="1 2">
    <name type="scientific">Dreissena polymorpha</name>
    <name type="common">Zebra mussel</name>
    <name type="synonym">Mytilus polymorpha</name>
    <dbReference type="NCBI Taxonomy" id="45954"/>
    <lineage>
        <taxon>Eukaryota</taxon>
        <taxon>Metazoa</taxon>
        <taxon>Spiralia</taxon>
        <taxon>Lophotrochozoa</taxon>
        <taxon>Mollusca</taxon>
        <taxon>Bivalvia</taxon>
        <taxon>Autobranchia</taxon>
        <taxon>Heteroconchia</taxon>
        <taxon>Euheterodonta</taxon>
        <taxon>Imparidentia</taxon>
        <taxon>Neoheterodontei</taxon>
        <taxon>Myida</taxon>
        <taxon>Dreissenoidea</taxon>
        <taxon>Dreissenidae</taxon>
        <taxon>Dreissena</taxon>
    </lineage>
</organism>
<dbReference type="EMBL" id="JAIWYP010000006">
    <property type="protein sequence ID" value="KAH3808187.1"/>
    <property type="molecule type" value="Genomic_DNA"/>
</dbReference>
<keyword evidence="2" id="KW-1185">Reference proteome</keyword>
<comment type="caution">
    <text evidence="1">The sequence shown here is derived from an EMBL/GenBank/DDBJ whole genome shotgun (WGS) entry which is preliminary data.</text>
</comment>
<proteinExistence type="predicted"/>
<dbReference type="Proteomes" id="UP000828390">
    <property type="component" value="Unassembled WGS sequence"/>
</dbReference>
<accession>A0A9D4G620</accession>
<name>A0A9D4G620_DREPO</name>
<protein>
    <submittedName>
        <fullName evidence="1">Uncharacterized protein</fullName>
    </submittedName>
</protein>
<sequence length="133" mass="14377">MCDPSATRQSSATSYKADDNYKEGISQSGCCADAFDSSATCAKIQISVIDMTLNDEASDCNQKLYVETNGIHTAYTCSHNTYFTFTTLVNTAIVTFKHDVNSVGRGRPSVKATGTVCDTSGENMDTTQDRLKD</sequence>
<dbReference type="AlphaFoldDB" id="A0A9D4G620"/>
<evidence type="ECO:0000313" key="1">
    <source>
        <dbReference type="EMBL" id="KAH3808187.1"/>
    </source>
</evidence>
<reference evidence="1" key="1">
    <citation type="journal article" date="2019" name="bioRxiv">
        <title>The Genome of the Zebra Mussel, Dreissena polymorpha: A Resource for Invasive Species Research.</title>
        <authorList>
            <person name="McCartney M.A."/>
            <person name="Auch B."/>
            <person name="Kono T."/>
            <person name="Mallez S."/>
            <person name="Zhang Y."/>
            <person name="Obille A."/>
            <person name="Becker A."/>
            <person name="Abrahante J.E."/>
            <person name="Garbe J."/>
            <person name="Badalamenti J.P."/>
            <person name="Herman A."/>
            <person name="Mangelson H."/>
            <person name="Liachko I."/>
            <person name="Sullivan S."/>
            <person name="Sone E.D."/>
            <person name="Koren S."/>
            <person name="Silverstein K.A.T."/>
            <person name="Beckman K.B."/>
            <person name="Gohl D.M."/>
        </authorList>
    </citation>
    <scope>NUCLEOTIDE SEQUENCE</scope>
    <source>
        <strain evidence="1">Duluth1</strain>
        <tissue evidence="1">Whole animal</tissue>
    </source>
</reference>